<feature type="domain" description="GS catalytic" evidence="8">
    <location>
        <begin position="147"/>
        <end position="501"/>
    </location>
</feature>
<evidence type="ECO:0000259" key="8">
    <source>
        <dbReference type="PROSITE" id="PS51987"/>
    </source>
</evidence>
<keyword evidence="10" id="KW-1185">Reference proteome</keyword>
<evidence type="ECO:0000256" key="5">
    <source>
        <dbReference type="PROSITE-ProRule" id="PRU01330"/>
    </source>
</evidence>
<dbReference type="PANTHER" id="PTHR43785">
    <property type="entry name" value="GAMMA-GLUTAMYLPUTRESCINE SYNTHETASE"/>
    <property type="match status" value="1"/>
</dbReference>
<evidence type="ECO:0000256" key="2">
    <source>
        <dbReference type="ARBA" id="ARBA00022598"/>
    </source>
</evidence>
<evidence type="ECO:0000313" key="10">
    <source>
        <dbReference type="Proteomes" id="UP000460272"/>
    </source>
</evidence>
<dbReference type="InterPro" id="IPR036651">
    <property type="entry name" value="Gln_synt_N_sf"/>
</dbReference>
<keyword evidence="2" id="KW-0436">Ligase</keyword>
<comment type="caution">
    <text evidence="9">The sequence shown here is derived from an EMBL/GenBank/DDBJ whole genome shotgun (WGS) entry which is preliminary data.</text>
</comment>
<feature type="domain" description="GS beta-grasp" evidence="7">
    <location>
        <begin position="39"/>
        <end position="140"/>
    </location>
</feature>
<evidence type="ECO:0000256" key="6">
    <source>
        <dbReference type="RuleBase" id="RU000384"/>
    </source>
</evidence>
<gene>
    <name evidence="9" type="ORF">EAS64_21190</name>
</gene>
<keyword evidence="3" id="KW-0547">Nucleotide-binding</keyword>
<dbReference type="InterPro" id="IPR014746">
    <property type="entry name" value="Gln_synth/guanido_kin_cat_dom"/>
</dbReference>
<reference evidence="9 10" key="1">
    <citation type="submission" date="2018-11" db="EMBL/GenBank/DDBJ databases">
        <title>Trebonia kvetii gen.nov., sp.nov., a novel acidophilic actinobacterium, and proposal of the new actinobacterial family Treboniaceae fam. nov.</title>
        <authorList>
            <person name="Rapoport D."/>
            <person name="Sagova-Mareckova M."/>
            <person name="Sedlacek I."/>
            <person name="Provaznik J."/>
            <person name="Kralova S."/>
            <person name="Pavlinic D."/>
            <person name="Benes V."/>
            <person name="Kopecky J."/>
        </authorList>
    </citation>
    <scope>NUCLEOTIDE SEQUENCE [LARGE SCALE GENOMIC DNA]</scope>
    <source>
        <strain evidence="9 10">15Tr583</strain>
    </source>
</reference>
<dbReference type="Gene3D" id="3.30.590.10">
    <property type="entry name" value="Glutamine synthetase/guanido kinase, catalytic domain"/>
    <property type="match status" value="1"/>
</dbReference>
<dbReference type="InterPro" id="IPR008146">
    <property type="entry name" value="Gln_synth_cat_dom"/>
</dbReference>
<dbReference type="PROSITE" id="PS51987">
    <property type="entry name" value="GS_CATALYTIC"/>
    <property type="match status" value="1"/>
</dbReference>
<dbReference type="InterPro" id="IPR008147">
    <property type="entry name" value="Gln_synt_N"/>
</dbReference>
<dbReference type="SUPFAM" id="SSF54368">
    <property type="entry name" value="Glutamine synthetase, N-terminal domain"/>
    <property type="match status" value="1"/>
</dbReference>
<keyword evidence="4" id="KW-0067">ATP-binding</keyword>
<evidence type="ECO:0000256" key="4">
    <source>
        <dbReference type="ARBA" id="ARBA00022840"/>
    </source>
</evidence>
<dbReference type="PANTHER" id="PTHR43785:SF12">
    <property type="entry name" value="TYPE-1 GLUTAMINE SYNTHETASE 2"/>
    <property type="match status" value="1"/>
</dbReference>
<dbReference type="GO" id="GO:0004356">
    <property type="term" value="F:glutamine synthetase activity"/>
    <property type="evidence" value="ECO:0007669"/>
    <property type="project" value="InterPro"/>
</dbReference>
<evidence type="ECO:0000256" key="3">
    <source>
        <dbReference type="ARBA" id="ARBA00022741"/>
    </source>
</evidence>
<dbReference type="AlphaFoldDB" id="A0A6P2BV47"/>
<dbReference type="EMBL" id="RPFW01000004">
    <property type="protein sequence ID" value="TVZ02982.1"/>
    <property type="molecule type" value="Genomic_DNA"/>
</dbReference>
<dbReference type="PROSITE" id="PS51986">
    <property type="entry name" value="GS_BETA_GRASP"/>
    <property type="match status" value="1"/>
</dbReference>
<dbReference type="Proteomes" id="UP000460272">
    <property type="component" value="Unassembled WGS sequence"/>
</dbReference>
<dbReference type="RefSeq" id="WP_145855306.1">
    <property type="nucleotide sequence ID" value="NZ_RPFW01000004.1"/>
</dbReference>
<evidence type="ECO:0000256" key="1">
    <source>
        <dbReference type="ARBA" id="ARBA00009897"/>
    </source>
</evidence>
<evidence type="ECO:0000259" key="7">
    <source>
        <dbReference type="PROSITE" id="PS51986"/>
    </source>
</evidence>
<dbReference type="Gene3D" id="3.10.20.70">
    <property type="entry name" value="Glutamine synthetase, N-terminal domain"/>
    <property type="match status" value="1"/>
</dbReference>
<evidence type="ECO:0000313" key="9">
    <source>
        <dbReference type="EMBL" id="TVZ02982.1"/>
    </source>
</evidence>
<organism evidence="9 10">
    <name type="scientific">Trebonia kvetii</name>
    <dbReference type="NCBI Taxonomy" id="2480626"/>
    <lineage>
        <taxon>Bacteria</taxon>
        <taxon>Bacillati</taxon>
        <taxon>Actinomycetota</taxon>
        <taxon>Actinomycetes</taxon>
        <taxon>Streptosporangiales</taxon>
        <taxon>Treboniaceae</taxon>
        <taxon>Trebonia</taxon>
    </lineage>
</organism>
<protein>
    <submittedName>
        <fullName evidence="9">Glutamine synthetase</fullName>
    </submittedName>
</protein>
<accession>A0A6P2BV47</accession>
<dbReference type="SUPFAM" id="SSF55931">
    <property type="entry name" value="Glutamine synthetase/guanido kinase"/>
    <property type="match status" value="1"/>
</dbReference>
<comment type="similarity">
    <text evidence="1 5 6">Belongs to the glutamine synthetase family.</text>
</comment>
<dbReference type="GO" id="GO:0005524">
    <property type="term" value="F:ATP binding"/>
    <property type="evidence" value="ECO:0007669"/>
    <property type="project" value="UniProtKB-KW"/>
</dbReference>
<dbReference type="OrthoDB" id="9807095at2"/>
<name>A0A6P2BV47_9ACTN</name>
<sequence length="501" mass="53214">MSTGADAGVGQPDFIARHGLLSGSSGALAGEVAERILTHDLRTVRFAVVDQHGAVRARALSPDAAVSAFSNGLDFSGAIYSLDTGNNVFVPAFAAGGGFGLAEFTGFPDIVLVPDPTTFQILPWADRTGWVLCDAYFANGQPLPLDGRGLLRRQLAAAARLGYDLTVGLEIEFSIFTPEGGPLAAENAGFTPPPPAVSIFERGYQFLSENRLDSMAPALDAIRDALWALGLPPRAMDDEWGPGQVEISFAPMSALAAADAAVLFRSAVKQVCQRRGLLATFMARPGLANITSSGWHLHQSLVSLPGRRNTFASGQAALSELGMSYVAGLIEHAVPSLPFAAPTVNGYKRFRPYSFAPDRVAWAIENRGALVRVQGSPGDASAHVEYRAGEPAANPYLYIASSLAAGLDGVTRGLTPPPPVEADPYAAEDLTRLPTSLSAAVKALDGDAFYREAFGDTFVDYIVMMKRGEIGRYEAALAEAGTADSADEVTDWEMREYFEFF</sequence>
<dbReference type="Pfam" id="PF00120">
    <property type="entry name" value="Gln-synt_C"/>
    <property type="match status" value="1"/>
</dbReference>
<dbReference type="GO" id="GO:0006542">
    <property type="term" value="P:glutamine biosynthetic process"/>
    <property type="evidence" value="ECO:0007669"/>
    <property type="project" value="InterPro"/>
</dbReference>
<dbReference type="SMART" id="SM01230">
    <property type="entry name" value="Gln-synt_C"/>
    <property type="match status" value="1"/>
</dbReference>
<proteinExistence type="inferred from homology"/>